<dbReference type="OrthoDB" id="5573735at2759"/>
<evidence type="ECO:0000256" key="12">
    <source>
        <dbReference type="PROSITE-ProRule" id="PRU00803"/>
    </source>
</evidence>
<dbReference type="Gene3D" id="2.60.40.1510">
    <property type="entry name" value="ntegrin, alpha v. Chain A, domain 3"/>
    <property type="match status" value="1"/>
</dbReference>
<feature type="repeat" description="FG-GAP" evidence="12">
    <location>
        <begin position="198"/>
        <end position="253"/>
    </location>
</feature>
<name>A0A9P0GDY1_9CUCU</name>
<gene>
    <name evidence="15" type="ORF">PSYICH_LOCUS6402</name>
</gene>
<dbReference type="GO" id="GO:0007157">
    <property type="term" value="P:heterophilic cell-cell adhesion via plasma membrane cell adhesion molecules"/>
    <property type="evidence" value="ECO:0007669"/>
    <property type="project" value="UniProtKB-ARBA"/>
</dbReference>
<evidence type="ECO:0000256" key="8">
    <source>
        <dbReference type="ARBA" id="ARBA00023037"/>
    </source>
</evidence>
<dbReference type="InterPro" id="IPR000413">
    <property type="entry name" value="Integrin_alpha"/>
</dbReference>
<sequence>MYNIVIGLFYFWCSVRGLNFDSKSLIEVELNQSDIVERSYFGYTLLLQQGPNPQVIVGSPKQSIKTGGAVFKCNIYSLKGPGCYKYNISIGNEGSFNGNFLGSALDGESRLQLPPYLFGQAGFDISYDKIVILYNNTLYQILRGEELGSYFGSAILAEDVDNDKSDDLFVGAPMTSGTTFDEGCVFYYNNVQQKTSVKLFGSPKRGARFGTHIISLGDIDLDKFNDIAISAPFEDDGVGAVYIFKGSQNGINPTYSQRLSPLTFYGNYASLQGFGMGLSGGVDVDGNGYNDLAIGAYRSGRVFILKTRPIIDFLTTLKSNVSSISNSTYVSITYCVKYTPRANTTKLPLADVQFQVKLRLDYRVMGIGNYAENITISPSNNICRNVNVTVKPTTTNFQPFKYSLSTQVLQDIIFSQGTNLIERSIPYAHGCGDDNICQTQILINVIRSSDSIILGEDKNIIVIVSAENVGEPGYQCELHIQGSKEIKLDKTCIMENTTYICLFANKLDSEKTMQLSFNIISSDINLKKIVIKFNLKCLGENLYPADDTLNLKVLFRNSIYVEGKSNPDNFEFYGKGANVENKIDIVHTFTVGNYGPSPAKTNISFLIPIIKLGKEDLLEFIEVTNIHGDQVQCEASDKIKKSILIIPKYDVTSVIKTPLNMTNIFDCLQELNCFELYCEGDVLYKSSQTANYNLKFQIKPNLLEEFFHTQEKNKNKYNLAYISTAVISNGTTMIVLEIKNRHLLLH</sequence>
<evidence type="ECO:0000259" key="14">
    <source>
        <dbReference type="Pfam" id="PF20805"/>
    </source>
</evidence>
<evidence type="ECO:0000256" key="6">
    <source>
        <dbReference type="ARBA" id="ARBA00022889"/>
    </source>
</evidence>
<protein>
    <recommendedName>
        <fullName evidence="14">Integrin alpha second immunoglobulin-like domain-containing protein</fullName>
    </recommendedName>
</protein>
<evidence type="ECO:0000256" key="13">
    <source>
        <dbReference type="RuleBase" id="RU003762"/>
    </source>
</evidence>
<dbReference type="PRINTS" id="PR01185">
    <property type="entry name" value="INTEGRINA"/>
</dbReference>
<feature type="repeat" description="FG-GAP" evidence="12">
    <location>
        <begin position="260"/>
        <end position="322"/>
    </location>
</feature>
<dbReference type="SUPFAM" id="SSF69318">
    <property type="entry name" value="Integrin alpha N-terminal domain"/>
    <property type="match status" value="1"/>
</dbReference>
<dbReference type="PANTHER" id="PTHR23220">
    <property type="entry name" value="INTEGRIN ALPHA"/>
    <property type="match status" value="1"/>
</dbReference>
<evidence type="ECO:0000256" key="1">
    <source>
        <dbReference type="ARBA" id="ARBA00004479"/>
    </source>
</evidence>
<dbReference type="SMART" id="SM00191">
    <property type="entry name" value="Int_alpha"/>
    <property type="match status" value="4"/>
</dbReference>
<evidence type="ECO:0000256" key="2">
    <source>
        <dbReference type="ARBA" id="ARBA00008054"/>
    </source>
</evidence>
<dbReference type="SUPFAM" id="SSF69179">
    <property type="entry name" value="Integrin domains"/>
    <property type="match status" value="2"/>
</dbReference>
<dbReference type="Gene3D" id="2.130.10.130">
    <property type="entry name" value="Integrin alpha, N-terminal"/>
    <property type="match status" value="2"/>
</dbReference>
<dbReference type="InterPro" id="IPR048285">
    <property type="entry name" value="Integrin_alpha_Ig-like_2"/>
</dbReference>
<feature type="domain" description="Integrin alpha second immunoglobulin-like" evidence="14">
    <location>
        <begin position="431"/>
        <end position="503"/>
    </location>
</feature>
<dbReference type="GO" id="GO:0009897">
    <property type="term" value="C:external side of plasma membrane"/>
    <property type="evidence" value="ECO:0007669"/>
    <property type="project" value="TreeGrafter"/>
</dbReference>
<evidence type="ECO:0000256" key="9">
    <source>
        <dbReference type="ARBA" id="ARBA00023136"/>
    </source>
</evidence>
<comment type="subcellular location">
    <subcellularLocation>
        <location evidence="1 13">Membrane</location>
        <topology evidence="1 13">Single-pass type I membrane protein</topology>
    </subcellularLocation>
</comment>
<dbReference type="InterPro" id="IPR013519">
    <property type="entry name" value="Int_alpha_beta-p"/>
</dbReference>
<evidence type="ECO:0000313" key="16">
    <source>
        <dbReference type="Proteomes" id="UP001153636"/>
    </source>
</evidence>
<dbReference type="EMBL" id="OV651814">
    <property type="protein sequence ID" value="CAH1106250.1"/>
    <property type="molecule type" value="Genomic_DNA"/>
</dbReference>
<evidence type="ECO:0000313" key="15">
    <source>
        <dbReference type="EMBL" id="CAH1106250.1"/>
    </source>
</evidence>
<keyword evidence="7" id="KW-1133">Transmembrane helix</keyword>
<keyword evidence="5" id="KW-0677">Repeat</keyword>
<accession>A0A9P0GDY1</accession>
<evidence type="ECO:0000256" key="10">
    <source>
        <dbReference type="ARBA" id="ARBA00023170"/>
    </source>
</evidence>
<keyword evidence="6 13" id="KW-0130">Cell adhesion</keyword>
<dbReference type="InterPro" id="IPR028994">
    <property type="entry name" value="Integrin_alpha_N"/>
</dbReference>
<feature type="repeat" description="FG-GAP" evidence="12">
    <location>
        <begin position="136"/>
        <end position="197"/>
    </location>
</feature>
<keyword evidence="9" id="KW-0472">Membrane</keyword>
<feature type="chain" id="PRO_5040545197" description="Integrin alpha second immunoglobulin-like domain-containing protein" evidence="13">
    <location>
        <begin position="18"/>
        <end position="746"/>
    </location>
</feature>
<reference evidence="15" key="1">
    <citation type="submission" date="2022-01" db="EMBL/GenBank/DDBJ databases">
        <authorList>
            <person name="King R."/>
        </authorList>
    </citation>
    <scope>NUCLEOTIDE SEQUENCE</scope>
</reference>
<dbReference type="PANTHER" id="PTHR23220:SF83">
    <property type="entry name" value="INTEGRIN ALPHA-PS3-RELATED"/>
    <property type="match status" value="1"/>
</dbReference>
<dbReference type="AlphaFoldDB" id="A0A9P0GDY1"/>
<comment type="similarity">
    <text evidence="2 13">Belongs to the integrin alpha chain family.</text>
</comment>
<keyword evidence="16" id="KW-1185">Reference proteome</keyword>
<feature type="signal peptide" evidence="13">
    <location>
        <begin position="1"/>
        <end position="17"/>
    </location>
</feature>
<organism evidence="15 16">
    <name type="scientific">Psylliodes chrysocephalus</name>
    <dbReference type="NCBI Taxonomy" id="3402493"/>
    <lineage>
        <taxon>Eukaryota</taxon>
        <taxon>Metazoa</taxon>
        <taxon>Ecdysozoa</taxon>
        <taxon>Arthropoda</taxon>
        <taxon>Hexapoda</taxon>
        <taxon>Insecta</taxon>
        <taxon>Pterygota</taxon>
        <taxon>Neoptera</taxon>
        <taxon>Endopterygota</taxon>
        <taxon>Coleoptera</taxon>
        <taxon>Polyphaga</taxon>
        <taxon>Cucujiformia</taxon>
        <taxon>Chrysomeloidea</taxon>
        <taxon>Chrysomelidae</taxon>
        <taxon>Galerucinae</taxon>
        <taxon>Alticini</taxon>
        <taxon>Psylliodes</taxon>
    </lineage>
</organism>
<keyword evidence="3" id="KW-0812">Transmembrane</keyword>
<keyword evidence="8 13" id="KW-0401">Integrin</keyword>
<dbReference type="InterPro" id="IPR032695">
    <property type="entry name" value="Integrin_dom_sf"/>
</dbReference>
<dbReference type="GO" id="GO:0007160">
    <property type="term" value="P:cell-matrix adhesion"/>
    <property type="evidence" value="ECO:0007669"/>
    <property type="project" value="TreeGrafter"/>
</dbReference>
<dbReference type="Proteomes" id="UP001153636">
    <property type="component" value="Chromosome 2"/>
</dbReference>
<proteinExistence type="inferred from homology"/>
<dbReference type="PROSITE" id="PS51470">
    <property type="entry name" value="FG_GAP"/>
    <property type="match status" value="3"/>
</dbReference>
<keyword evidence="11" id="KW-0325">Glycoprotein</keyword>
<keyword evidence="10 13" id="KW-0675">Receptor</keyword>
<evidence type="ECO:0000256" key="11">
    <source>
        <dbReference type="ARBA" id="ARBA00023180"/>
    </source>
</evidence>
<evidence type="ECO:0000256" key="3">
    <source>
        <dbReference type="ARBA" id="ARBA00022692"/>
    </source>
</evidence>
<dbReference type="Pfam" id="PF20805">
    <property type="entry name" value="Integrin_A_Ig_2"/>
    <property type="match status" value="1"/>
</dbReference>
<dbReference type="Gene3D" id="2.60.40.1530">
    <property type="entry name" value="ntegrin, alpha v. Chain A, domain 4"/>
    <property type="match status" value="1"/>
</dbReference>
<evidence type="ECO:0000256" key="5">
    <source>
        <dbReference type="ARBA" id="ARBA00022737"/>
    </source>
</evidence>
<dbReference type="GO" id="GO:0005178">
    <property type="term" value="F:integrin binding"/>
    <property type="evidence" value="ECO:0007669"/>
    <property type="project" value="TreeGrafter"/>
</dbReference>
<dbReference type="Pfam" id="PF01839">
    <property type="entry name" value="FG-GAP"/>
    <property type="match status" value="2"/>
</dbReference>
<evidence type="ECO:0000256" key="7">
    <source>
        <dbReference type="ARBA" id="ARBA00022989"/>
    </source>
</evidence>
<dbReference type="InterPro" id="IPR013517">
    <property type="entry name" value="FG-GAP"/>
</dbReference>
<dbReference type="GO" id="GO:0008305">
    <property type="term" value="C:integrin complex"/>
    <property type="evidence" value="ECO:0007669"/>
    <property type="project" value="InterPro"/>
</dbReference>
<dbReference type="GO" id="GO:0033627">
    <property type="term" value="P:cell adhesion mediated by integrin"/>
    <property type="evidence" value="ECO:0007669"/>
    <property type="project" value="TreeGrafter"/>
</dbReference>
<evidence type="ECO:0000256" key="4">
    <source>
        <dbReference type="ARBA" id="ARBA00022729"/>
    </source>
</evidence>
<dbReference type="GO" id="GO:0007229">
    <property type="term" value="P:integrin-mediated signaling pathway"/>
    <property type="evidence" value="ECO:0007669"/>
    <property type="project" value="UniProtKB-KW"/>
</dbReference>
<keyword evidence="4 13" id="KW-0732">Signal</keyword>